<evidence type="ECO:0000256" key="3">
    <source>
        <dbReference type="ARBA" id="ARBA00023163"/>
    </source>
</evidence>
<dbReference type="STRING" id="1477437.SAMN05444682_104111"/>
<dbReference type="Proteomes" id="UP000198670">
    <property type="component" value="Unassembled WGS sequence"/>
</dbReference>
<dbReference type="GO" id="GO:0003677">
    <property type="term" value="F:DNA binding"/>
    <property type="evidence" value="ECO:0007669"/>
    <property type="project" value="UniProtKB-KW"/>
</dbReference>
<accession>A0A1I3IIR6</accession>
<dbReference type="EMBL" id="FOQO01000004">
    <property type="protein sequence ID" value="SFI47821.1"/>
    <property type="molecule type" value="Genomic_DNA"/>
</dbReference>
<dbReference type="PANTHER" id="PTHR43537:SF5">
    <property type="entry name" value="UXU OPERON TRANSCRIPTIONAL REGULATOR"/>
    <property type="match status" value="1"/>
</dbReference>
<dbReference type="InterPro" id="IPR036388">
    <property type="entry name" value="WH-like_DNA-bd_sf"/>
</dbReference>
<gene>
    <name evidence="5" type="ORF">SAMN05444682_104111</name>
</gene>
<keyword evidence="1" id="KW-0805">Transcription regulation</keyword>
<dbReference type="SMART" id="SM00345">
    <property type="entry name" value="HTH_GNTR"/>
    <property type="match status" value="1"/>
</dbReference>
<evidence type="ECO:0000259" key="4">
    <source>
        <dbReference type="PROSITE" id="PS50949"/>
    </source>
</evidence>
<dbReference type="InterPro" id="IPR000524">
    <property type="entry name" value="Tscrpt_reg_HTH_GntR"/>
</dbReference>
<feature type="domain" description="HTH gntR-type" evidence="4">
    <location>
        <begin position="20"/>
        <end position="88"/>
    </location>
</feature>
<dbReference type="Pfam" id="PF00392">
    <property type="entry name" value="GntR"/>
    <property type="match status" value="1"/>
</dbReference>
<evidence type="ECO:0000256" key="1">
    <source>
        <dbReference type="ARBA" id="ARBA00023015"/>
    </source>
</evidence>
<dbReference type="PROSITE" id="PS50949">
    <property type="entry name" value="HTH_GNTR"/>
    <property type="match status" value="1"/>
</dbReference>
<dbReference type="Pfam" id="PF07729">
    <property type="entry name" value="FCD"/>
    <property type="match status" value="1"/>
</dbReference>
<dbReference type="SUPFAM" id="SSF46785">
    <property type="entry name" value="Winged helix' DNA-binding domain"/>
    <property type="match status" value="1"/>
</dbReference>
<dbReference type="SUPFAM" id="SSF48008">
    <property type="entry name" value="GntR ligand-binding domain-like"/>
    <property type="match status" value="1"/>
</dbReference>
<dbReference type="OrthoDB" id="1040417at2"/>
<dbReference type="PANTHER" id="PTHR43537">
    <property type="entry name" value="TRANSCRIPTIONAL REGULATOR, GNTR FAMILY"/>
    <property type="match status" value="1"/>
</dbReference>
<keyword evidence="2" id="KW-0238">DNA-binding</keyword>
<evidence type="ECO:0000313" key="5">
    <source>
        <dbReference type="EMBL" id="SFI47821.1"/>
    </source>
</evidence>
<dbReference type="InterPro" id="IPR008920">
    <property type="entry name" value="TF_FadR/GntR_C"/>
</dbReference>
<dbReference type="SMART" id="SM00895">
    <property type="entry name" value="FCD"/>
    <property type="match status" value="1"/>
</dbReference>
<keyword evidence="3" id="KW-0804">Transcription</keyword>
<evidence type="ECO:0000313" key="6">
    <source>
        <dbReference type="Proteomes" id="UP000198670"/>
    </source>
</evidence>
<dbReference type="CDD" id="cd07377">
    <property type="entry name" value="WHTH_GntR"/>
    <property type="match status" value="1"/>
</dbReference>
<dbReference type="Gene3D" id="1.20.120.530">
    <property type="entry name" value="GntR ligand-binding domain-like"/>
    <property type="match status" value="1"/>
</dbReference>
<dbReference type="InterPro" id="IPR036390">
    <property type="entry name" value="WH_DNA-bd_sf"/>
</dbReference>
<organism evidence="5 6">
    <name type="scientific">Parapedobacter indicus</name>
    <dbReference type="NCBI Taxonomy" id="1477437"/>
    <lineage>
        <taxon>Bacteria</taxon>
        <taxon>Pseudomonadati</taxon>
        <taxon>Bacteroidota</taxon>
        <taxon>Sphingobacteriia</taxon>
        <taxon>Sphingobacteriales</taxon>
        <taxon>Sphingobacteriaceae</taxon>
        <taxon>Parapedobacter</taxon>
    </lineage>
</organism>
<sequence length="237" mass="27317">MDRKESNCMEDHLLNPIVSITMTDQAEQRLREYFANKGFKIGDTLPKEMELAEALGVSRSVIREAMSRLRMLGLVDVRKRRGTILTEPDVLGGMERILHPKLLGKGTLKRLFEVRLMLEMGLGDFLYSRIKPADFKKLEQLLKEERATTDKAELIRLDILFHATLYGITDNPVLTRFQSMLQPIFQYVLDYREQIHQPGAAPSVTHADLVETLRHGNPASFREAMRIHFELHFQLIS</sequence>
<proteinExistence type="predicted"/>
<dbReference type="Gene3D" id="1.10.10.10">
    <property type="entry name" value="Winged helix-like DNA-binding domain superfamily/Winged helix DNA-binding domain"/>
    <property type="match status" value="1"/>
</dbReference>
<protein>
    <submittedName>
        <fullName evidence="5">Transcriptional regulator, GntR family</fullName>
    </submittedName>
</protein>
<reference evidence="5 6" key="1">
    <citation type="submission" date="2016-10" db="EMBL/GenBank/DDBJ databases">
        <authorList>
            <person name="de Groot N.N."/>
        </authorList>
    </citation>
    <scope>NUCLEOTIDE SEQUENCE [LARGE SCALE GENOMIC DNA]</scope>
    <source>
        <strain evidence="5 6">RK1</strain>
    </source>
</reference>
<dbReference type="GO" id="GO:0003700">
    <property type="term" value="F:DNA-binding transcription factor activity"/>
    <property type="evidence" value="ECO:0007669"/>
    <property type="project" value="InterPro"/>
</dbReference>
<dbReference type="PRINTS" id="PR00035">
    <property type="entry name" value="HTHGNTR"/>
</dbReference>
<name>A0A1I3IIR6_9SPHI</name>
<keyword evidence="6" id="KW-1185">Reference proteome</keyword>
<evidence type="ECO:0000256" key="2">
    <source>
        <dbReference type="ARBA" id="ARBA00023125"/>
    </source>
</evidence>
<dbReference type="InterPro" id="IPR011711">
    <property type="entry name" value="GntR_C"/>
</dbReference>
<dbReference type="AlphaFoldDB" id="A0A1I3IIR6"/>